<dbReference type="PANTHER" id="PTHR46306:SF1">
    <property type="entry name" value="BTB_POZ DOMAIN-CONTAINING PROTEIN 9"/>
    <property type="match status" value="1"/>
</dbReference>
<dbReference type="Gene3D" id="3.30.710.10">
    <property type="entry name" value="Potassium Channel Kv1.1, Chain A"/>
    <property type="match status" value="1"/>
</dbReference>
<accession>A0ABD3HDJ5</accession>
<evidence type="ECO:0000256" key="1">
    <source>
        <dbReference type="ARBA" id="ARBA00004906"/>
    </source>
</evidence>
<keyword evidence="4" id="KW-1185">Reference proteome</keyword>
<dbReference type="SUPFAM" id="SSF54695">
    <property type="entry name" value="POZ domain"/>
    <property type="match status" value="1"/>
</dbReference>
<dbReference type="InterPro" id="IPR052407">
    <property type="entry name" value="BTB_POZ_domain_cont_9"/>
</dbReference>
<dbReference type="EMBL" id="JBJQOH010000004">
    <property type="protein sequence ID" value="KAL3688091.1"/>
    <property type="molecule type" value="Genomic_DNA"/>
</dbReference>
<organism evidence="3 4">
    <name type="scientific">Riccia sorocarpa</name>
    <dbReference type="NCBI Taxonomy" id="122646"/>
    <lineage>
        <taxon>Eukaryota</taxon>
        <taxon>Viridiplantae</taxon>
        <taxon>Streptophyta</taxon>
        <taxon>Embryophyta</taxon>
        <taxon>Marchantiophyta</taxon>
        <taxon>Marchantiopsida</taxon>
        <taxon>Marchantiidae</taxon>
        <taxon>Marchantiales</taxon>
        <taxon>Ricciaceae</taxon>
        <taxon>Riccia</taxon>
    </lineage>
</organism>
<dbReference type="SMART" id="SM00225">
    <property type="entry name" value="BTB"/>
    <property type="match status" value="1"/>
</dbReference>
<gene>
    <name evidence="3" type="ORF">R1sor_014400</name>
</gene>
<dbReference type="Pfam" id="PF00651">
    <property type="entry name" value="BTB"/>
    <property type="match status" value="1"/>
</dbReference>
<sequence length="204" mass="22897">MYSPAVVLAGFLSLLKPGILTRVELNLRQLINNVELNDVTFICEDGLRVHGCRVLLAAGSAFFKRLLFGEMVEARDLNVLLPTVPSSVLILVMKFVYTEKLPPEDLDPSVSTDSTSSIQGDHPSPPLDWNFLLKVIGTARFLMLDNLKKVIIDQLRKDVPDGNTMMEEDALFRLREDYLLLVTRLVFGRGNLRTVVSKRLEVPC</sequence>
<protein>
    <recommendedName>
        <fullName evidence="2">BTB domain-containing protein</fullName>
    </recommendedName>
</protein>
<evidence type="ECO:0000259" key="2">
    <source>
        <dbReference type="PROSITE" id="PS50097"/>
    </source>
</evidence>
<feature type="domain" description="BTB" evidence="2">
    <location>
        <begin position="37"/>
        <end position="105"/>
    </location>
</feature>
<dbReference type="InterPro" id="IPR011333">
    <property type="entry name" value="SKP1/BTB/POZ_sf"/>
</dbReference>
<comment type="pathway">
    <text evidence="1">Protein modification; protein ubiquitination.</text>
</comment>
<name>A0ABD3HDJ5_9MARC</name>
<dbReference type="PROSITE" id="PS50097">
    <property type="entry name" value="BTB"/>
    <property type="match status" value="1"/>
</dbReference>
<comment type="caution">
    <text evidence="3">The sequence shown here is derived from an EMBL/GenBank/DDBJ whole genome shotgun (WGS) entry which is preliminary data.</text>
</comment>
<reference evidence="3 4" key="1">
    <citation type="submission" date="2024-09" db="EMBL/GenBank/DDBJ databases">
        <title>Chromosome-scale assembly of Riccia sorocarpa.</title>
        <authorList>
            <person name="Paukszto L."/>
        </authorList>
    </citation>
    <scope>NUCLEOTIDE SEQUENCE [LARGE SCALE GENOMIC DNA]</scope>
    <source>
        <strain evidence="3">LP-2024</strain>
        <tissue evidence="3">Aerial parts of the thallus</tissue>
    </source>
</reference>
<evidence type="ECO:0000313" key="3">
    <source>
        <dbReference type="EMBL" id="KAL3688091.1"/>
    </source>
</evidence>
<dbReference type="PANTHER" id="PTHR46306">
    <property type="entry name" value="BTB/POZ DOMAIN-CONTAINING PROTEIN 9"/>
    <property type="match status" value="1"/>
</dbReference>
<proteinExistence type="predicted"/>
<dbReference type="Proteomes" id="UP001633002">
    <property type="component" value="Unassembled WGS sequence"/>
</dbReference>
<dbReference type="AlphaFoldDB" id="A0ABD3HDJ5"/>
<dbReference type="InterPro" id="IPR000210">
    <property type="entry name" value="BTB/POZ_dom"/>
</dbReference>
<evidence type="ECO:0000313" key="4">
    <source>
        <dbReference type="Proteomes" id="UP001633002"/>
    </source>
</evidence>
<dbReference type="CDD" id="cd18186">
    <property type="entry name" value="BTB_POZ_ZBTB_KLHL-like"/>
    <property type="match status" value="1"/>
</dbReference>